<dbReference type="RefSeq" id="WP_073049318.1">
    <property type="nucleotide sequence ID" value="NZ_FQZL01000012.1"/>
</dbReference>
<sequence>MEVFKLKKEDYFLIETAAKTARRLLRNPGIKPRQIIGLGNAMYALERLPETTKGVNVKFGIVYDLGNQYLNEKRNVVFTIDEDKFCAAMNRSTYDREGGSVNLTELDWNVCTDGHVEEYGDIFYLEDHIKELLHLGGEIFVDDDSDIEYKDEDQ</sequence>
<keyword evidence="2" id="KW-1185">Reference proteome</keyword>
<dbReference type="STRING" id="1121476.SAMN02745751_01869"/>
<protein>
    <submittedName>
        <fullName evidence="1">Uncharacterized protein</fullName>
    </submittedName>
</protein>
<proteinExistence type="predicted"/>
<evidence type="ECO:0000313" key="1">
    <source>
        <dbReference type="EMBL" id="SHJ15621.1"/>
    </source>
</evidence>
<evidence type="ECO:0000313" key="2">
    <source>
        <dbReference type="Proteomes" id="UP000184052"/>
    </source>
</evidence>
<reference evidence="1 2" key="1">
    <citation type="submission" date="2016-11" db="EMBL/GenBank/DDBJ databases">
        <authorList>
            <person name="Jaros S."/>
            <person name="Januszkiewicz K."/>
            <person name="Wedrychowicz H."/>
        </authorList>
    </citation>
    <scope>NUCLEOTIDE SEQUENCE [LARGE SCALE GENOMIC DNA]</scope>
    <source>
        <strain evidence="1 2">DSM 17477</strain>
    </source>
</reference>
<name>A0A1M6H0C6_9FIRM</name>
<dbReference type="EMBL" id="FQZL01000012">
    <property type="protein sequence ID" value="SHJ15621.1"/>
    <property type="molecule type" value="Genomic_DNA"/>
</dbReference>
<dbReference type="AlphaFoldDB" id="A0A1M6H0C6"/>
<gene>
    <name evidence="1" type="ORF">SAMN02745751_01869</name>
</gene>
<dbReference type="Proteomes" id="UP000184052">
    <property type="component" value="Unassembled WGS sequence"/>
</dbReference>
<accession>A0A1M6H0C6</accession>
<organism evidence="1 2">
    <name type="scientific">Dethiosulfatibacter aminovorans DSM 17477</name>
    <dbReference type="NCBI Taxonomy" id="1121476"/>
    <lineage>
        <taxon>Bacteria</taxon>
        <taxon>Bacillati</taxon>
        <taxon>Bacillota</taxon>
        <taxon>Tissierellia</taxon>
        <taxon>Dethiosulfatibacter</taxon>
    </lineage>
</organism>